<proteinExistence type="inferred from homology"/>
<comment type="caution">
    <text evidence="9">The sequence shown here is derived from an EMBL/GenBank/DDBJ whole genome shotgun (WGS) entry which is preliminary data.</text>
</comment>
<feature type="domain" description="Cyclin-like" evidence="7">
    <location>
        <begin position="71"/>
        <end position="155"/>
    </location>
</feature>
<comment type="similarity">
    <text evidence="2">Belongs to the cyclin family. Cyclin AB subfamily.</text>
</comment>
<dbReference type="FunFam" id="1.10.472.10:FF:000198">
    <property type="entry name" value="G2/mitotic-specific cyclin-B1"/>
    <property type="match status" value="1"/>
</dbReference>
<comment type="function">
    <text evidence="1">Essential for the control of the cell cycle at the G2/M (mitosis) transition.</text>
</comment>
<feature type="non-terminal residue" evidence="9">
    <location>
        <position position="297"/>
    </location>
</feature>
<dbReference type="InterPro" id="IPR046965">
    <property type="entry name" value="Cyclin_A/B-like"/>
</dbReference>
<keyword evidence="3" id="KW-0132">Cell division</keyword>
<evidence type="ECO:0000313" key="10">
    <source>
        <dbReference type="Proteomes" id="UP000658642"/>
    </source>
</evidence>
<keyword evidence="10" id="KW-1185">Reference proteome</keyword>
<dbReference type="GO" id="GO:0051301">
    <property type="term" value="P:cell division"/>
    <property type="evidence" value="ECO:0007669"/>
    <property type="project" value="UniProtKB-KW"/>
</dbReference>
<evidence type="ECO:0000256" key="3">
    <source>
        <dbReference type="ARBA" id="ARBA00022618"/>
    </source>
</evidence>
<dbReference type="AlphaFoldDB" id="A0A852NZW3"/>
<dbReference type="Pfam" id="PF02984">
    <property type="entry name" value="Cyclin_C"/>
    <property type="match status" value="1"/>
</dbReference>
<dbReference type="GO" id="GO:0005829">
    <property type="term" value="C:cytosol"/>
    <property type="evidence" value="ECO:0007669"/>
    <property type="project" value="UniProtKB-ARBA"/>
</dbReference>
<reference evidence="9" key="1">
    <citation type="submission" date="2020-02" db="EMBL/GenBank/DDBJ databases">
        <title>Bird 10,000 Genomes (B10K) Project - Family phase.</title>
        <authorList>
            <person name="Zhang G."/>
        </authorList>
    </citation>
    <scope>NUCLEOTIDE SEQUENCE</scope>
    <source>
        <strain evidence="9">B10K-DU-029-61</strain>
        <tissue evidence="9">Blood</tissue>
    </source>
</reference>
<dbReference type="SUPFAM" id="SSF47954">
    <property type="entry name" value="Cyclin-like"/>
    <property type="match status" value="2"/>
</dbReference>
<feature type="non-terminal residue" evidence="9">
    <location>
        <position position="1"/>
    </location>
</feature>
<dbReference type="PANTHER" id="PTHR10177">
    <property type="entry name" value="CYCLINS"/>
    <property type="match status" value="1"/>
</dbReference>
<dbReference type="InterPro" id="IPR006671">
    <property type="entry name" value="Cyclin_N"/>
</dbReference>
<dbReference type="Pfam" id="PF00134">
    <property type="entry name" value="Cyclin_N"/>
    <property type="match status" value="1"/>
</dbReference>
<dbReference type="OrthoDB" id="9212417at2759"/>
<sequence length="297" mass="34262">PAEDILCEAFSSVLLESEDLDMKENDDPNMCSSYVKDIYKYLRHLEENRPVTCKYLAGEEINGNMQATLINWLVQVQMKFSLHQETLYLTVAIIYHFLQDNTVFKMKLPLVGVTAMFIASKYEEVFPPCIRDFSYVTNYTCLKFHIRKMESKILKAMDFCLGFSLPLHFLKRASRTPQVVFEQYVLAKYLMELCIVNYDMVHFCPSRTAAAAFCLSLKLLSGWKLLQYLQQLTSYTESDILPVMQHMAKNVVNVNKGATKQQAILKKYATEAHTKISTIEQLDSSIIWELAKPLVKN</sequence>
<evidence type="ECO:0000259" key="7">
    <source>
        <dbReference type="SMART" id="SM00385"/>
    </source>
</evidence>
<dbReference type="InterPro" id="IPR013763">
    <property type="entry name" value="Cyclin-like_dom"/>
</dbReference>
<feature type="domain" description="Cyclin C-terminal" evidence="8">
    <location>
        <begin position="164"/>
        <end position="282"/>
    </location>
</feature>
<dbReference type="InterPro" id="IPR039361">
    <property type="entry name" value="Cyclin"/>
</dbReference>
<evidence type="ECO:0000313" key="9">
    <source>
        <dbReference type="EMBL" id="NXY23822.1"/>
    </source>
</evidence>
<dbReference type="EMBL" id="WBMZ01013595">
    <property type="protein sequence ID" value="NXY23822.1"/>
    <property type="molecule type" value="Genomic_DNA"/>
</dbReference>
<evidence type="ECO:0000256" key="2">
    <source>
        <dbReference type="ARBA" id="ARBA00006955"/>
    </source>
</evidence>
<dbReference type="GO" id="GO:0016538">
    <property type="term" value="F:cyclin-dependent protein serine/threonine kinase regulator activity"/>
    <property type="evidence" value="ECO:0007669"/>
    <property type="project" value="InterPro"/>
</dbReference>
<keyword evidence="5" id="KW-0131">Cell cycle</keyword>
<evidence type="ECO:0000256" key="5">
    <source>
        <dbReference type="ARBA" id="ARBA00023306"/>
    </source>
</evidence>
<dbReference type="SMART" id="SM00385">
    <property type="entry name" value="CYCLIN"/>
    <property type="match status" value="2"/>
</dbReference>
<dbReference type="GO" id="GO:0044772">
    <property type="term" value="P:mitotic cell cycle phase transition"/>
    <property type="evidence" value="ECO:0007669"/>
    <property type="project" value="InterPro"/>
</dbReference>
<keyword evidence="4 6" id="KW-0195">Cyclin</keyword>
<dbReference type="InterPro" id="IPR036915">
    <property type="entry name" value="Cyclin-like_sf"/>
</dbReference>
<evidence type="ECO:0000259" key="8">
    <source>
        <dbReference type="SMART" id="SM01332"/>
    </source>
</evidence>
<evidence type="ECO:0000256" key="6">
    <source>
        <dbReference type="RuleBase" id="RU000383"/>
    </source>
</evidence>
<protein>
    <submittedName>
        <fullName evidence="9">CCNB1 protein</fullName>
    </submittedName>
</protein>
<dbReference type="SMART" id="SM01332">
    <property type="entry name" value="Cyclin_C"/>
    <property type="match status" value="1"/>
</dbReference>
<feature type="domain" description="Cyclin-like" evidence="7">
    <location>
        <begin position="168"/>
        <end position="249"/>
    </location>
</feature>
<gene>
    <name evidence="9" type="primary">Ccnb1</name>
    <name evidence="9" type="ORF">ATRCLA_R15176</name>
</gene>
<dbReference type="PIRSF" id="PIRSF001771">
    <property type="entry name" value="Cyclin_A_B_D_E"/>
    <property type="match status" value="1"/>
</dbReference>
<organism evidence="9 10">
    <name type="scientific">Atrichornis clamosus</name>
    <dbReference type="NCBI Taxonomy" id="449594"/>
    <lineage>
        <taxon>Eukaryota</taxon>
        <taxon>Metazoa</taxon>
        <taxon>Chordata</taxon>
        <taxon>Craniata</taxon>
        <taxon>Vertebrata</taxon>
        <taxon>Euteleostomi</taxon>
        <taxon>Archelosauria</taxon>
        <taxon>Archosauria</taxon>
        <taxon>Dinosauria</taxon>
        <taxon>Saurischia</taxon>
        <taxon>Theropoda</taxon>
        <taxon>Coelurosauria</taxon>
        <taxon>Aves</taxon>
        <taxon>Neognathae</taxon>
        <taxon>Neoaves</taxon>
        <taxon>Telluraves</taxon>
        <taxon>Australaves</taxon>
        <taxon>Passeriformes</taxon>
        <taxon>Menuridae</taxon>
        <taxon>Atrichornis</taxon>
    </lineage>
</organism>
<name>A0A852NZW3_9PASS</name>
<accession>A0A852NZW3</accession>
<evidence type="ECO:0000256" key="1">
    <source>
        <dbReference type="ARBA" id="ARBA00003222"/>
    </source>
</evidence>
<dbReference type="InterPro" id="IPR004367">
    <property type="entry name" value="Cyclin_C-dom"/>
</dbReference>
<evidence type="ECO:0000256" key="4">
    <source>
        <dbReference type="ARBA" id="ARBA00023127"/>
    </source>
</evidence>
<dbReference type="Proteomes" id="UP000658642">
    <property type="component" value="Unassembled WGS sequence"/>
</dbReference>
<dbReference type="Gene3D" id="1.10.472.10">
    <property type="entry name" value="Cyclin-like"/>
    <property type="match status" value="2"/>
</dbReference>